<feature type="coiled-coil region" evidence="4">
    <location>
        <begin position="127"/>
        <end position="154"/>
    </location>
</feature>
<keyword evidence="2" id="KW-0813">Transport</keyword>
<evidence type="ECO:0000256" key="1">
    <source>
        <dbReference type="ARBA" id="ARBA00005850"/>
    </source>
</evidence>
<keyword evidence="3" id="KW-0406">Ion transport</keyword>
<dbReference type="RefSeq" id="WP_021686012.1">
    <property type="nucleotide sequence ID" value="NZ_KI260552.1"/>
</dbReference>
<dbReference type="InterPro" id="IPR002699">
    <property type="entry name" value="V_ATPase_D"/>
</dbReference>
<comment type="caution">
    <text evidence="5">The sequence shown here is derived from an EMBL/GenBank/DDBJ whole genome shotgun (WGS) entry which is preliminary data.</text>
</comment>
<dbReference type="Gene3D" id="1.10.287.3240">
    <property type="match status" value="1"/>
</dbReference>
<dbReference type="NCBIfam" id="TIGR00309">
    <property type="entry name" value="V_ATPase_subD"/>
    <property type="match status" value="1"/>
</dbReference>
<comment type="similarity">
    <text evidence="1">Belongs to the V-ATPase D subunit family.</text>
</comment>
<reference evidence="5 6" key="1">
    <citation type="submission" date="2013-08" db="EMBL/GenBank/DDBJ databases">
        <authorList>
            <person name="Weinstock G."/>
            <person name="Sodergren E."/>
            <person name="Wylie T."/>
            <person name="Fulton L."/>
            <person name="Fulton R."/>
            <person name="Fronick C."/>
            <person name="O'Laughlin M."/>
            <person name="Godfrey J."/>
            <person name="Miner T."/>
            <person name="Herter B."/>
            <person name="Appelbaum E."/>
            <person name="Cordes M."/>
            <person name="Lek S."/>
            <person name="Wollam A."/>
            <person name="Pepin K.H."/>
            <person name="Palsikar V.B."/>
            <person name="Mitreva M."/>
            <person name="Wilson R.K."/>
        </authorList>
    </citation>
    <scope>NUCLEOTIDE SEQUENCE [LARGE SCALE GENOMIC DNA]</scope>
    <source>
        <strain evidence="5 6">ATCC 700332</strain>
    </source>
</reference>
<evidence type="ECO:0000313" key="6">
    <source>
        <dbReference type="Proteomes" id="UP000016649"/>
    </source>
</evidence>
<evidence type="ECO:0000256" key="2">
    <source>
        <dbReference type="ARBA" id="ARBA00022448"/>
    </source>
</evidence>
<evidence type="ECO:0000256" key="4">
    <source>
        <dbReference type="SAM" id="Coils"/>
    </source>
</evidence>
<organism evidence="5 6">
    <name type="scientific">Treponema lecithinolyticum ATCC 700332</name>
    <dbReference type="NCBI Taxonomy" id="1321815"/>
    <lineage>
        <taxon>Bacteria</taxon>
        <taxon>Pseudomonadati</taxon>
        <taxon>Spirochaetota</taxon>
        <taxon>Spirochaetia</taxon>
        <taxon>Spirochaetales</taxon>
        <taxon>Treponemataceae</taxon>
        <taxon>Treponema</taxon>
    </lineage>
</organism>
<feature type="coiled-coil region" evidence="4">
    <location>
        <begin position="32"/>
        <end position="59"/>
    </location>
</feature>
<keyword evidence="6" id="KW-1185">Reference proteome</keyword>
<proteinExistence type="inferred from homology"/>
<evidence type="ECO:0000313" key="5">
    <source>
        <dbReference type="EMBL" id="ERJ94506.1"/>
    </source>
</evidence>
<name>A0ABN0P1N5_TRELE</name>
<sequence>MAAVKLTKNELKAQKDALKMYRRYLPTLTLKKQQLQTEIRTIDERAKEVRAKRKALDTEFKAWIAVFGEADVFTDDMVQVHNIRKGTGNIAGVVIPVYEGADFTRGDYDLYKLPLWVDLAAVKLEQALSLDLEAEVLEEQVRLLTRELRTTTQRVNLFEKVKIPETKMNIKSISVYLGDQQVAAVVRGKISKKNLEKVAEKNRENEL</sequence>
<dbReference type="Pfam" id="PF01813">
    <property type="entry name" value="ATP-synt_D"/>
    <property type="match status" value="1"/>
</dbReference>
<evidence type="ECO:0000256" key="3">
    <source>
        <dbReference type="ARBA" id="ARBA00023065"/>
    </source>
</evidence>
<dbReference type="Proteomes" id="UP000016649">
    <property type="component" value="Unassembled WGS sequence"/>
</dbReference>
<protein>
    <submittedName>
        <fullName evidence="5">V-type ATPase, D subunit</fullName>
    </submittedName>
</protein>
<keyword evidence="4" id="KW-0175">Coiled coil</keyword>
<accession>A0ABN0P1N5</accession>
<dbReference type="PANTHER" id="PTHR11671">
    <property type="entry name" value="V-TYPE ATP SYNTHASE SUBUNIT D"/>
    <property type="match status" value="1"/>
</dbReference>
<dbReference type="EMBL" id="AWVH01000002">
    <property type="protein sequence ID" value="ERJ94506.1"/>
    <property type="molecule type" value="Genomic_DNA"/>
</dbReference>
<dbReference type="NCBIfam" id="NF002565">
    <property type="entry name" value="PRK02195.1"/>
    <property type="match status" value="1"/>
</dbReference>
<gene>
    <name evidence="5" type="ORF">HMPREF9193_00039</name>
</gene>